<gene>
    <name evidence="2" type="ORF">MENT_LOCUS33128</name>
</gene>
<keyword evidence="1" id="KW-0472">Membrane</keyword>
<organism evidence="2 3">
    <name type="scientific">Meloidogyne enterolobii</name>
    <name type="common">Root-knot nematode worm</name>
    <name type="synonym">Meloidogyne mayaguensis</name>
    <dbReference type="NCBI Taxonomy" id="390850"/>
    <lineage>
        <taxon>Eukaryota</taxon>
        <taxon>Metazoa</taxon>
        <taxon>Ecdysozoa</taxon>
        <taxon>Nematoda</taxon>
        <taxon>Chromadorea</taxon>
        <taxon>Rhabditida</taxon>
        <taxon>Tylenchina</taxon>
        <taxon>Tylenchomorpha</taxon>
        <taxon>Tylenchoidea</taxon>
        <taxon>Meloidogynidae</taxon>
        <taxon>Meloidogyninae</taxon>
        <taxon>Meloidogyne</taxon>
    </lineage>
</organism>
<evidence type="ECO:0000313" key="2">
    <source>
        <dbReference type="EMBL" id="CAD2181010.1"/>
    </source>
</evidence>
<keyword evidence="1" id="KW-0812">Transmembrane</keyword>
<proteinExistence type="predicted"/>
<evidence type="ECO:0000256" key="1">
    <source>
        <dbReference type="SAM" id="Phobius"/>
    </source>
</evidence>
<feature type="transmembrane region" description="Helical" evidence="1">
    <location>
        <begin position="20"/>
        <end position="36"/>
    </location>
</feature>
<dbReference type="AlphaFoldDB" id="A0A6V7W1I9"/>
<comment type="caution">
    <text evidence="2">The sequence shown here is derived from an EMBL/GenBank/DDBJ whole genome shotgun (WGS) entry which is preliminary data.</text>
</comment>
<evidence type="ECO:0000313" key="3">
    <source>
        <dbReference type="Proteomes" id="UP000580250"/>
    </source>
</evidence>
<dbReference type="Proteomes" id="UP000580250">
    <property type="component" value="Unassembled WGS sequence"/>
</dbReference>
<sequence length="81" mass="9979">MKIRYRSQLYSYKKYYSKNIRYAIVLIILLFIYMKKNEDKYTNKVSTINTTQTKIYLNPELKTRKNPECYTDCFKKIRQSQ</sequence>
<keyword evidence="1" id="KW-1133">Transmembrane helix</keyword>
<protein>
    <submittedName>
        <fullName evidence="2">Uncharacterized protein</fullName>
    </submittedName>
</protein>
<reference evidence="2 3" key="1">
    <citation type="submission" date="2020-08" db="EMBL/GenBank/DDBJ databases">
        <authorList>
            <person name="Koutsovoulos G."/>
            <person name="Danchin GJ E."/>
        </authorList>
    </citation>
    <scope>NUCLEOTIDE SEQUENCE [LARGE SCALE GENOMIC DNA]</scope>
</reference>
<name>A0A6V7W1I9_MELEN</name>
<accession>A0A6V7W1I9</accession>
<dbReference type="EMBL" id="CAJEWN010000387">
    <property type="protein sequence ID" value="CAD2181010.1"/>
    <property type="molecule type" value="Genomic_DNA"/>
</dbReference>